<feature type="non-terminal residue" evidence="1">
    <location>
        <position position="82"/>
    </location>
</feature>
<protein>
    <recommendedName>
        <fullName evidence="2">DUF4218 domain-containing protein</fullName>
    </recommendedName>
</protein>
<dbReference type="AlphaFoldDB" id="E9J6X2"/>
<dbReference type="EMBL" id="GL768383">
    <property type="protein sequence ID" value="EFZ11430.1"/>
    <property type="molecule type" value="Genomic_DNA"/>
</dbReference>
<evidence type="ECO:0008006" key="2">
    <source>
        <dbReference type="Google" id="ProtNLM"/>
    </source>
</evidence>
<reference evidence="1" key="1">
    <citation type="journal article" date="2011" name="Proc. Natl. Acad. Sci. U.S.A.">
        <title>The genome of the fire ant Solenopsis invicta.</title>
        <authorList>
            <person name="Wurm Y."/>
            <person name="Wang J."/>
            <person name="Riba-Grognuz O."/>
            <person name="Corona M."/>
            <person name="Nygaard S."/>
            <person name="Hunt B.G."/>
            <person name="Ingram K.K."/>
            <person name="Falquet L."/>
            <person name="Nipitwattanaphon M."/>
            <person name="Gotzek D."/>
            <person name="Dijkstra M.B."/>
            <person name="Oettler J."/>
            <person name="Comtesse F."/>
            <person name="Shih C.J."/>
            <person name="Wu W.J."/>
            <person name="Yang C.C."/>
            <person name="Thomas J."/>
            <person name="Beaudoing E."/>
            <person name="Pradervand S."/>
            <person name="Flegel V."/>
            <person name="Cook E.D."/>
            <person name="Fabbretti R."/>
            <person name="Stockinger H."/>
            <person name="Long L."/>
            <person name="Farmerie W.G."/>
            <person name="Oakey J."/>
            <person name="Boomsma J.J."/>
            <person name="Pamilo P."/>
            <person name="Yi S.V."/>
            <person name="Heinze J."/>
            <person name="Goodisman M.A."/>
            <person name="Farinelli L."/>
            <person name="Harshman K."/>
            <person name="Hulo N."/>
            <person name="Cerutti L."/>
            <person name="Xenarios I."/>
            <person name="Shoemaker D."/>
            <person name="Keller L."/>
        </authorList>
    </citation>
    <scope>NUCLEOTIDE SEQUENCE [LARGE SCALE GENOMIC DNA]</scope>
</reference>
<name>E9J6X2_SOLIN</name>
<sequence>IEDAERLLHKFVRECPTMYGLQFCSINIHQILHLPDCVRWLGPLWVYSCFPYEDINGKILQLIHGTTDIESQIASAHIFVIK</sequence>
<dbReference type="OMA" id="EFHSEFI"/>
<dbReference type="PANTHER" id="PTHR46579:SF1">
    <property type="entry name" value="F5_8 TYPE C DOMAIN-CONTAINING PROTEIN"/>
    <property type="match status" value="1"/>
</dbReference>
<proteinExistence type="predicted"/>
<dbReference type="HOGENOM" id="CLU_2565087_0_0_1"/>
<gene>
    <name evidence="1" type="ORF">SINV_00895</name>
</gene>
<dbReference type="PANTHER" id="PTHR46579">
    <property type="entry name" value="F5/8 TYPE C DOMAIN-CONTAINING PROTEIN-RELATED"/>
    <property type="match status" value="1"/>
</dbReference>
<accession>E9J6X2</accession>
<feature type="non-terminal residue" evidence="1">
    <location>
        <position position="1"/>
    </location>
</feature>
<organism>
    <name type="scientific">Solenopsis invicta</name>
    <name type="common">Red imported fire ant</name>
    <name type="synonym">Solenopsis wagneri</name>
    <dbReference type="NCBI Taxonomy" id="13686"/>
    <lineage>
        <taxon>Eukaryota</taxon>
        <taxon>Metazoa</taxon>
        <taxon>Ecdysozoa</taxon>
        <taxon>Arthropoda</taxon>
        <taxon>Hexapoda</taxon>
        <taxon>Insecta</taxon>
        <taxon>Pterygota</taxon>
        <taxon>Neoptera</taxon>
        <taxon>Endopterygota</taxon>
        <taxon>Hymenoptera</taxon>
        <taxon>Apocrita</taxon>
        <taxon>Aculeata</taxon>
        <taxon>Formicoidea</taxon>
        <taxon>Formicidae</taxon>
        <taxon>Myrmicinae</taxon>
        <taxon>Solenopsis</taxon>
    </lineage>
</organism>
<evidence type="ECO:0000313" key="1">
    <source>
        <dbReference type="EMBL" id="EFZ11430.1"/>
    </source>
</evidence>